<protein>
    <recommendedName>
        <fullName evidence="3">Chitooligosaccharide deacetylase</fullName>
    </recommendedName>
    <alternativeName>
        <fullName evidence="5">Nodulation protein B</fullName>
    </alternativeName>
</protein>
<dbReference type="Pfam" id="PF01522">
    <property type="entry name" value="Polysacc_deac_1"/>
    <property type="match status" value="1"/>
</dbReference>
<name>A0A916RD34_9HYPH</name>
<organism evidence="7 8">
    <name type="scientific">Pelagibacterium lentulum</name>
    <dbReference type="NCBI Taxonomy" id="2029865"/>
    <lineage>
        <taxon>Bacteria</taxon>
        <taxon>Pseudomonadati</taxon>
        <taxon>Pseudomonadota</taxon>
        <taxon>Alphaproteobacteria</taxon>
        <taxon>Hyphomicrobiales</taxon>
        <taxon>Devosiaceae</taxon>
        <taxon>Pelagibacterium</taxon>
    </lineage>
</organism>
<evidence type="ECO:0000256" key="3">
    <source>
        <dbReference type="ARBA" id="ARBA00020071"/>
    </source>
</evidence>
<evidence type="ECO:0000259" key="6">
    <source>
        <dbReference type="PROSITE" id="PS51677"/>
    </source>
</evidence>
<dbReference type="CDD" id="cd10968">
    <property type="entry name" value="CE4_Mlr8448_like_5s"/>
    <property type="match status" value="1"/>
</dbReference>
<dbReference type="InterPro" id="IPR002509">
    <property type="entry name" value="NODB_dom"/>
</dbReference>
<reference evidence="7 8" key="1">
    <citation type="journal article" date="2014" name="Int. J. Syst. Evol. Microbiol.">
        <title>Complete genome sequence of Corynebacterium casei LMG S-19264T (=DSM 44701T), isolated from a smear-ripened cheese.</title>
        <authorList>
            <consortium name="US DOE Joint Genome Institute (JGI-PGF)"/>
            <person name="Walter F."/>
            <person name="Albersmeier A."/>
            <person name="Kalinowski J."/>
            <person name="Ruckert C."/>
        </authorList>
    </citation>
    <scope>NUCLEOTIDE SEQUENCE [LARGE SCALE GENOMIC DNA]</scope>
    <source>
        <strain evidence="7 8">CGMCC 1.15896</strain>
    </source>
</reference>
<sequence length="349" mass="38862">MSRYLAFKAAFEILSASRLCPIIRRQSAAKGLIFTLHRVLPDIPADFAPNAILQVTPDFLEQAIIKARADGFDIVDLDEAVTRTKNPDSTRPFVVLTFDDAYRDNLEFALPVLRRHGAPFTLYVPTGLVDAKGEIWWQALEDIIAGNERVRIQDGSVGQYAEAETLAQKHQLFSKLYAHYRTIPETERVAAIRALADAHDFDLAAHCRSLIMDWDELSAFVSEPLCTIGAHTVHHYELAKLPVDEARTEMAMSADIIARKFGRRPKHFSFPIGAPVSAGSREFELAKELGFVTAVTTRPGAIYQEHGGHLTALPRVSLNGNFQKRRYLDVFLTGAVFSALNGYRKVNAA</sequence>
<feature type="domain" description="NodB homology" evidence="6">
    <location>
        <begin position="92"/>
        <end position="349"/>
    </location>
</feature>
<evidence type="ECO:0000256" key="4">
    <source>
        <dbReference type="ARBA" id="ARBA00022729"/>
    </source>
</evidence>
<dbReference type="PANTHER" id="PTHR34216">
    <property type="match status" value="1"/>
</dbReference>
<dbReference type="InterPro" id="IPR051398">
    <property type="entry name" value="Polysacch_Deacetylase"/>
</dbReference>
<evidence type="ECO:0000256" key="5">
    <source>
        <dbReference type="ARBA" id="ARBA00032976"/>
    </source>
</evidence>
<evidence type="ECO:0000313" key="8">
    <source>
        <dbReference type="Proteomes" id="UP000596977"/>
    </source>
</evidence>
<dbReference type="Proteomes" id="UP000596977">
    <property type="component" value="Unassembled WGS sequence"/>
</dbReference>
<dbReference type="PROSITE" id="PS51677">
    <property type="entry name" value="NODB"/>
    <property type="match status" value="1"/>
</dbReference>
<dbReference type="Gene3D" id="3.20.20.370">
    <property type="entry name" value="Glycoside hydrolase/deacetylase"/>
    <property type="match status" value="1"/>
</dbReference>
<dbReference type="EMBL" id="BMKB01000003">
    <property type="protein sequence ID" value="GGA51262.1"/>
    <property type="molecule type" value="Genomic_DNA"/>
</dbReference>
<dbReference type="PANTHER" id="PTHR34216:SF7">
    <property type="entry name" value="POLY-BETA-1,6-N-ACETYL-D-GLUCOSAMINE N-DEACETYLASE"/>
    <property type="match status" value="1"/>
</dbReference>
<gene>
    <name evidence="7" type="ORF">GCM10011499_21610</name>
</gene>
<evidence type="ECO:0000256" key="1">
    <source>
        <dbReference type="ARBA" id="ARBA00003236"/>
    </source>
</evidence>
<dbReference type="InterPro" id="IPR011330">
    <property type="entry name" value="Glyco_hydro/deAcase_b/a-brl"/>
</dbReference>
<dbReference type="GO" id="GO:0005975">
    <property type="term" value="P:carbohydrate metabolic process"/>
    <property type="evidence" value="ECO:0007669"/>
    <property type="project" value="InterPro"/>
</dbReference>
<keyword evidence="4" id="KW-0732">Signal</keyword>
<comment type="function">
    <text evidence="1">Is involved in generating a small heat-stable compound (Nod), an acylated oligomer of N-acetylglucosamine, that stimulates mitosis in various plant protoplasts.</text>
</comment>
<dbReference type="GO" id="GO:0016810">
    <property type="term" value="F:hydrolase activity, acting on carbon-nitrogen (but not peptide) bonds"/>
    <property type="evidence" value="ECO:0007669"/>
    <property type="project" value="InterPro"/>
</dbReference>
<comment type="caution">
    <text evidence="7">The sequence shown here is derived from an EMBL/GenBank/DDBJ whole genome shotgun (WGS) entry which is preliminary data.</text>
</comment>
<accession>A0A916RD34</accession>
<evidence type="ECO:0000313" key="7">
    <source>
        <dbReference type="EMBL" id="GGA51262.1"/>
    </source>
</evidence>
<dbReference type="SUPFAM" id="SSF88713">
    <property type="entry name" value="Glycoside hydrolase/deacetylase"/>
    <property type="match status" value="1"/>
</dbReference>
<comment type="similarity">
    <text evidence="2">Belongs to the polysaccharide deacetylase family.</text>
</comment>
<proteinExistence type="inferred from homology"/>
<dbReference type="AlphaFoldDB" id="A0A916RD34"/>
<keyword evidence="8" id="KW-1185">Reference proteome</keyword>
<evidence type="ECO:0000256" key="2">
    <source>
        <dbReference type="ARBA" id="ARBA00010973"/>
    </source>
</evidence>